<protein>
    <submittedName>
        <fullName evidence="2">Uncharacterized protein</fullName>
    </submittedName>
</protein>
<organism evidence="2 3">
    <name type="scientific">Pholiota conissans</name>
    <dbReference type="NCBI Taxonomy" id="109636"/>
    <lineage>
        <taxon>Eukaryota</taxon>
        <taxon>Fungi</taxon>
        <taxon>Dikarya</taxon>
        <taxon>Basidiomycota</taxon>
        <taxon>Agaricomycotina</taxon>
        <taxon>Agaricomycetes</taxon>
        <taxon>Agaricomycetidae</taxon>
        <taxon>Agaricales</taxon>
        <taxon>Agaricineae</taxon>
        <taxon>Strophariaceae</taxon>
        <taxon>Pholiota</taxon>
    </lineage>
</organism>
<name>A0A9P5Z329_9AGAR</name>
<evidence type="ECO:0000313" key="3">
    <source>
        <dbReference type="Proteomes" id="UP000807469"/>
    </source>
</evidence>
<evidence type="ECO:0000256" key="1">
    <source>
        <dbReference type="SAM" id="MobiDB-lite"/>
    </source>
</evidence>
<comment type="caution">
    <text evidence="2">The sequence shown here is derived from an EMBL/GenBank/DDBJ whole genome shotgun (WGS) entry which is preliminary data.</text>
</comment>
<reference evidence="2" key="1">
    <citation type="submission" date="2020-11" db="EMBL/GenBank/DDBJ databases">
        <authorList>
            <consortium name="DOE Joint Genome Institute"/>
            <person name="Ahrendt S."/>
            <person name="Riley R."/>
            <person name="Andreopoulos W."/>
            <person name="Labutti K."/>
            <person name="Pangilinan J."/>
            <person name="Ruiz-Duenas F.J."/>
            <person name="Barrasa J.M."/>
            <person name="Sanchez-Garcia M."/>
            <person name="Camarero S."/>
            <person name="Miyauchi S."/>
            <person name="Serrano A."/>
            <person name="Linde D."/>
            <person name="Babiker R."/>
            <person name="Drula E."/>
            <person name="Ayuso-Fernandez I."/>
            <person name="Pacheco R."/>
            <person name="Padilla G."/>
            <person name="Ferreira P."/>
            <person name="Barriuso J."/>
            <person name="Kellner H."/>
            <person name="Castanera R."/>
            <person name="Alfaro M."/>
            <person name="Ramirez L."/>
            <person name="Pisabarro A.G."/>
            <person name="Kuo A."/>
            <person name="Tritt A."/>
            <person name="Lipzen A."/>
            <person name="He G."/>
            <person name="Yan M."/>
            <person name="Ng V."/>
            <person name="Cullen D."/>
            <person name="Martin F."/>
            <person name="Rosso M.-N."/>
            <person name="Henrissat B."/>
            <person name="Hibbett D."/>
            <person name="Martinez A.T."/>
            <person name="Grigoriev I.V."/>
        </authorList>
    </citation>
    <scope>NUCLEOTIDE SEQUENCE</scope>
    <source>
        <strain evidence="2">CIRM-BRFM 674</strain>
    </source>
</reference>
<gene>
    <name evidence="2" type="ORF">BDN70DRAFT_895657</name>
</gene>
<keyword evidence="3" id="KW-1185">Reference proteome</keyword>
<sequence length="194" mass="20931">MGTCARTSNRQRINAPWPSATRSPKILVATGLIYGFNQILEPILLLCLEAGPQKGLENDARLSVVGAQMQTAWNYIIASAESSLAPPAPLSQRSQQGYSLRICSSEFVKVGNKHYLNLVGTPNLQSSVVTQTTGGDGQGKASCFTFIKETSLLGLQARRNPKAALEVDTRRSVKDSFDGTWPSTTTKECNRGKG</sequence>
<dbReference type="EMBL" id="MU155232">
    <property type="protein sequence ID" value="KAF9478546.1"/>
    <property type="molecule type" value="Genomic_DNA"/>
</dbReference>
<accession>A0A9P5Z329</accession>
<dbReference type="Proteomes" id="UP000807469">
    <property type="component" value="Unassembled WGS sequence"/>
</dbReference>
<proteinExistence type="predicted"/>
<feature type="region of interest" description="Disordered" evidence="1">
    <location>
        <begin position="174"/>
        <end position="194"/>
    </location>
</feature>
<evidence type="ECO:0000313" key="2">
    <source>
        <dbReference type="EMBL" id="KAF9478546.1"/>
    </source>
</evidence>
<dbReference type="AlphaFoldDB" id="A0A9P5Z329"/>